<accession>A0AAU9P0W4</accession>
<evidence type="ECO:0000256" key="1">
    <source>
        <dbReference type="SAM" id="MobiDB-lite"/>
    </source>
</evidence>
<comment type="caution">
    <text evidence="2">The sequence shown here is derived from an EMBL/GenBank/DDBJ whole genome shotgun (WGS) entry which is preliminary data.</text>
</comment>
<feature type="region of interest" description="Disordered" evidence="1">
    <location>
        <begin position="70"/>
        <end position="96"/>
    </location>
</feature>
<dbReference type="EMBL" id="CAKMRJ010005523">
    <property type="protein sequence ID" value="CAH1443815.1"/>
    <property type="molecule type" value="Genomic_DNA"/>
</dbReference>
<dbReference type="AlphaFoldDB" id="A0AAU9P0W4"/>
<dbReference type="PANTHER" id="PTHR31704:SF33">
    <property type="entry name" value="L10-INTERACTING MYB DOMAIN-CONTAINING PROTEIN"/>
    <property type="match status" value="1"/>
</dbReference>
<evidence type="ECO:0008006" key="4">
    <source>
        <dbReference type="Google" id="ProtNLM"/>
    </source>
</evidence>
<organism evidence="2 3">
    <name type="scientific">Lactuca virosa</name>
    <dbReference type="NCBI Taxonomy" id="75947"/>
    <lineage>
        <taxon>Eukaryota</taxon>
        <taxon>Viridiplantae</taxon>
        <taxon>Streptophyta</taxon>
        <taxon>Embryophyta</taxon>
        <taxon>Tracheophyta</taxon>
        <taxon>Spermatophyta</taxon>
        <taxon>Magnoliopsida</taxon>
        <taxon>eudicotyledons</taxon>
        <taxon>Gunneridae</taxon>
        <taxon>Pentapetalae</taxon>
        <taxon>asterids</taxon>
        <taxon>campanulids</taxon>
        <taxon>Asterales</taxon>
        <taxon>Asteraceae</taxon>
        <taxon>Cichorioideae</taxon>
        <taxon>Cichorieae</taxon>
        <taxon>Lactucinae</taxon>
        <taxon>Lactuca</taxon>
    </lineage>
</organism>
<evidence type="ECO:0000313" key="3">
    <source>
        <dbReference type="Proteomes" id="UP001157418"/>
    </source>
</evidence>
<proteinExistence type="predicted"/>
<keyword evidence="3" id="KW-1185">Reference proteome</keyword>
<dbReference type="Proteomes" id="UP001157418">
    <property type="component" value="Unassembled WGS sequence"/>
</dbReference>
<reference evidence="2 3" key="1">
    <citation type="submission" date="2022-01" db="EMBL/GenBank/DDBJ databases">
        <authorList>
            <person name="Xiong W."/>
            <person name="Schranz E."/>
        </authorList>
    </citation>
    <scope>NUCLEOTIDE SEQUENCE [LARGE SCALE GENOMIC DNA]</scope>
</reference>
<name>A0AAU9P0W4_9ASTR</name>
<evidence type="ECO:0000313" key="2">
    <source>
        <dbReference type="EMBL" id="CAH1443815.1"/>
    </source>
</evidence>
<gene>
    <name evidence="2" type="ORF">LVIROSA_LOCUS29704</name>
</gene>
<protein>
    <recommendedName>
        <fullName evidence="4">Myb-like domain-containing protein</fullName>
    </recommendedName>
</protein>
<sequence>MEHDEEWENEIKKNKYVETLRNTSLLFPDLCAQLFDGVMTNGIKSLEPISAEPITAIVVKDDEEIEIPKDTMDSLSSSSSDPPPPPVKKKQKMSKKSIDEEILGVLKIIADKMSKSETPPKPTFEECEKKLKKLGWSEDDPLHVVACAIFCEENDNYKECWMKLNPKMCANWVKMIGRSKGFI</sequence>
<dbReference type="PANTHER" id="PTHR31704">
    <property type="entry name" value="MYB/SANT-LIKE DNA-BINDING DOMAIN PROTEIN-RELATED"/>
    <property type="match status" value="1"/>
</dbReference>